<dbReference type="AlphaFoldDB" id="A0A518AK65"/>
<organism evidence="2 3">
    <name type="scientific">Aeoliella mucimassa</name>
    <dbReference type="NCBI Taxonomy" id="2527972"/>
    <lineage>
        <taxon>Bacteria</taxon>
        <taxon>Pseudomonadati</taxon>
        <taxon>Planctomycetota</taxon>
        <taxon>Planctomycetia</taxon>
        <taxon>Pirellulales</taxon>
        <taxon>Lacipirellulaceae</taxon>
        <taxon>Aeoliella</taxon>
    </lineage>
</organism>
<feature type="chain" id="PRO_5022164245" description="PEP-CTERM protein-sorting domain-containing protein" evidence="1">
    <location>
        <begin position="26"/>
        <end position="736"/>
    </location>
</feature>
<proteinExistence type="predicted"/>
<protein>
    <recommendedName>
        <fullName evidence="4">PEP-CTERM protein-sorting domain-containing protein</fullName>
    </recommendedName>
</protein>
<evidence type="ECO:0000313" key="3">
    <source>
        <dbReference type="Proteomes" id="UP000315750"/>
    </source>
</evidence>
<evidence type="ECO:0000313" key="2">
    <source>
        <dbReference type="EMBL" id="QDU55127.1"/>
    </source>
</evidence>
<reference evidence="2 3" key="1">
    <citation type="submission" date="2019-02" db="EMBL/GenBank/DDBJ databases">
        <title>Deep-cultivation of Planctomycetes and their phenomic and genomic characterization uncovers novel biology.</title>
        <authorList>
            <person name="Wiegand S."/>
            <person name="Jogler M."/>
            <person name="Boedeker C."/>
            <person name="Pinto D."/>
            <person name="Vollmers J."/>
            <person name="Rivas-Marin E."/>
            <person name="Kohn T."/>
            <person name="Peeters S.H."/>
            <person name="Heuer A."/>
            <person name="Rast P."/>
            <person name="Oberbeckmann S."/>
            <person name="Bunk B."/>
            <person name="Jeske O."/>
            <person name="Meyerdierks A."/>
            <person name="Storesund J.E."/>
            <person name="Kallscheuer N."/>
            <person name="Luecker S."/>
            <person name="Lage O.M."/>
            <person name="Pohl T."/>
            <person name="Merkel B.J."/>
            <person name="Hornburger P."/>
            <person name="Mueller R.-W."/>
            <person name="Bruemmer F."/>
            <person name="Labrenz M."/>
            <person name="Spormann A.M."/>
            <person name="Op den Camp H."/>
            <person name="Overmann J."/>
            <person name="Amann R."/>
            <person name="Jetten M.S.M."/>
            <person name="Mascher T."/>
            <person name="Medema M.H."/>
            <person name="Devos D.P."/>
            <person name="Kaster A.-K."/>
            <person name="Ovreas L."/>
            <person name="Rohde M."/>
            <person name="Galperin M.Y."/>
            <person name="Jogler C."/>
        </authorList>
    </citation>
    <scope>NUCLEOTIDE SEQUENCE [LARGE SCALE GENOMIC DNA]</scope>
    <source>
        <strain evidence="2 3">Pan181</strain>
    </source>
</reference>
<dbReference type="Proteomes" id="UP000315750">
    <property type="component" value="Chromosome"/>
</dbReference>
<name>A0A518AK65_9BACT</name>
<dbReference type="KEGG" id="amuc:Pan181_13130"/>
<accession>A0A518AK65</accession>
<keyword evidence="1" id="KW-0732">Signal</keyword>
<evidence type="ECO:0008006" key="4">
    <source>
        <dbReference type="Google" id="ProtNLM"/>
    </source>
</evidence>
<dbReference type="OrthoDB" id="259551at2"/>
<gene>
    <name evidence="2" type="ORF">Pan181_13130</name>
</gene>
<dbReference type="EMBL" id="CP036278">
    <property type="protein sequence ID" value="QDU55127.1"/>
    <property type="molecule type" value="Genomic_DNA"/>
</dbReference>
<dbReference type="RefSeq" id="WP_145246024.1">
    <property type="nucleotide sequence ID" value="NZ_CP036278.1"/>
</dbReference>
<sequence precursor="true">MSRHLLITLLLLASSFAICTHSAIAQSVYYTHTSGPTGDGFLWDQSPTGGLNDLDDGEVFYTPDINMAYANYSGNTTYFDNNYQAAGNSSVIDGDAWWGNPTVDGYSLEFEFDPFVSGPATTFSFDFAWANAGRDAQSYLGIQVFDYEGDGSSSYEAYTYLDLNEVFNAGSAFGGFEGRAGHAEIDVTQLFDIYTDAPFGQIDYMILEIYEPTDPSFPLEFAIDNVEVNQAGTSDNNSEVAPSSLAISSNFLRGTNPFSIGFDVQNTSLVDTTFSASIEPTSSPEFQAADPLPTGVDAPAGSSVYTGYIATLPADTLSGEYLLETRISNDLNSSDPDEVVPYTLSVFDPVELSGNNSSTIQVDTSPGLSLANAAVESHTGALRATAEVIAVTASDGFGLVGLPPTVGDTTGTLIAPGSSQAAEVTFDHLGKRSATYAGTVSVEVEMTTPAGYLNYANEQPMVSWEVAYTLADTTTDSASLSQNGSYAGSVGINSAKSATTIVAGSSPVGQTLGIDQAPNTGTNATLLSDAAELDFSGTSGLYVLQITYDPATLGELSPMDLAILELDTTGTLWQLAIEQNTDGGVGGTAAFSGTFEDYLTSDGNGVLDSADLSQFGFDTTNHTAWAVLDHEGTFALGSFESLPGDYNADGVVNLADYTLWRDHLGSNFVLPNDPIGGIIGSAQYDTWKANFGQSIGAGTAATLATVPEPSTACLLAILMAAAVSRLPRQPLVAARA</sequence>
<keyword evidence="3" id="KW-1185">Reference proteome</keyword>
<evidence type="ECO:0000256" key="1">
    <source>
        <dbReference type="SAM" id="SignalP"/>
    </source>
</evidence>
<feature type="signal peptide" evidence="1">
    <location>
        <begin position="1"/>
        <end position="25"/>
    </location>
</feature>